<evidence type="ECO:0000313" key="6">
    <source>
        <dbReference type="EMBL" id="RBR25313.1"/>
    </source>
</evidence>
<proteinExistence type="inferred from homology"/>
<dbReference type="GO" id="GO:0016846">
    <property type="term" value="F:carbon-sulfur lyase activity"/>
    <property type="evidence" value="ECO:0007669"/>
    <property type="project" value="InterPro"/>
</dbReference>
<reference evidence="6 7" key="1">
    <citation type="submission" date="2018-06" db="EMBL/GenBank/DDBJ databases">
        <title>Fusarium incarnatum-equiseti species complex species 28.</title>
        <authorList>
            <person name="Gardiner D.M."/>
        </authorList>
    </citation>
    <scope>NUCLEOTIDE SEQUENCE [LARGE SCALE GENOMIC DNA]</scope>
    <source>
        <strain evidence="6 7">FIESC_28</strain>
    </source>
</reference>
<dbReference type="Proteomes" id="UP000253153">
    <property type="component" value="Unassembled WGS sequence"/>
</dbReference>
<accession>A0A366S7K7</accession>
<evidence type="ECO:0000256" key="2">
    <source>
        <dbReference type="ARBA" id="ARBA00022723"/>
    </source>
</evidence>
<dbReference type="OrthoDB" id="428768at2759"/>
<keyword evidence="3" id="KW-0862">Zinc</keyword>
<evidence type="ECO:0000256" key="3">
    <source>
        <dbReference type="ARBA" id="ARBA00022833"/>
    </source>
</evidence>
<gene>
    <name evidence="6" type="ORF">FIESC28_01922</name>
</gene>
<protein>
    <recommendedName>
        <fullName evidence="5">CENP-V/GFA domain-containing protein</fullName>
    </recommendedName>
</protein>
<comment type="caution">
    <text evidence="6">The sequence shown here is derived from an EMBL/GenBank/DDBJ whole genome shotgun (WGS) entry which is preliminary data.</text>
</comment>
<dbReference type="AlphaFoldDB" id="A0A366S7K7"/>
<comment type="similarity">
    <text evidence="1">Belongs to the Gfa family.</text>
</comment>
<feature type="domain" description="CENP-V/GFA" evidence="5">
    <location>
        <begin position="38"/>
        <end position="174"/>
    </location>
</feature>
<sequence>MASDKSTETMAVSTADKSKPCFPLAGKARDGWSKEDEATATCYCGGVQLSFVSQIKRAYGWIDLTQQQPIDRDKGLVKTFVCNCADCRKITASMFASNFTVEDSHLKHLRGQELLKTYGQNETIASGKKMTNYFCSNCGTLMYRVGERLPGVSILRIGTVDDFSLHETKLRPTEEHFTKDRVSWVSGVTDVEKTFPAQG</sequence>
<dbReference type="GO" id="GO:0046872">
    <property type="term" value="F:metal ion binding"/>
    <property type="evidence" value="ECO:0007669"/>
    <property type="project" value="UniProtKB-KW"/>
</dbReference>
<evidence type="ECO:0000256" key="1">
    <source>
        <dbReference type="ARBA" id="ARBA00005495"/>
    </source>
</evidence>
<dbReference type="InterPro" id="IPR011057">
    <property type="entry name" value="Mss4-like_sf"/>
</dbReference>
<dbReference type="PANTHER" id="PTHR33337">
    <property type="entry name" value="GFA DOMAIN-CONTAINING PROTEIN"/>
    <property type="match status" value="1"/>
</dbReference>
<dbReference type="SUPFAM" id="SSF51316">
    <property type="entry name" value="Mss4-like"/>
    <property type="match status" value="1"/>
</dbReference>
<dbReference type="PROSITE" id="PS51891">
    <property type="entry name" value="CENP_V_GFA"/>
    <property type="match status" value="1"/>
</dbReference>
<dbReference type="EMBL" id="QKXC01000040">
    <property type="protein sequence ID" value="RBR25313.1"/>
    <property type="molecule type" value="Genomic_DNA"/>
</dbReference>
<evidence type="ECO:0000313" key="7">
    <source>
        <dbReference type="Proteomes" id="UP000253153"/>
    </source>
</evidence>
<name>A0A366S7K7_9HYPO</name>
<organism evidence="6 7">
    <name type="scientific">Fusarium coffeatum</name>
    <dbReference type="NCBI Taxonomy" id="231269"/>
    <lineage>
        <taxon>Eukaryota</taxon>
        <taxon>Fungi</taxon>
        <taxon>Dikarya</taxon>
        <taxon>Ascomycota</taxon>
        <taxon>Pezizomycotina</taxon>
        <taxon>Sordariomycetes</taxon>
        <taxon>Hypocreomycetidae</taxon>
        <taxon>Hypocreales</taxon>
        <taxon>Nectriaceae</taxon>
        <taxon>Fusarium</taxon>
        <taxon>Fusarium incarnatum-equiseti species complex</taxon>
    </lineage>
</organism>
<dbReference type="PANTHER" id="PTHR33337:SF8">
    <property type="entry name" value="CENP-V_GFA DOMAIN-CONTAINING PROTEIN"/>
    <property type="match status" value="1"/>
</dbReference>
<dbReference type="RefSeq" id="XP_031019904.1">
    <property type="nucleotide sequence ID" value="XM_031156072.1"/>
</dbReference>
<dbReference type="GeneID" id="41991368"/>
<evidence type="ECO:0000256" key="4">
    <source>
        <dbReference type="ARBA" id="ARBA00023239"/>
    </source>
</evidence>
<keyword evidence="7" id="KW-1185">Reference proteome</keyword>
<dbReference type="Pfam" id="PF04828">
    <property type="entry name" value="GFA"/>
    <property type="match status" value="1"/>
</dbReference>
<keyword evidence="2" id="KW-0479">Metal-binding</keyword>
<dbReference type="InterPro" id="IPR006913">
    <property type="entry name" value="CENP-V/GFA"/>
</dbReference>
<keyword evidence="4" id="KW-0456">Lyase</keyword>
<evidence type="ECO:0000259" key="5">
    <source>
        <dbReference type="PROSITE" id="PS51891"/>
    </source>
</evidence>
<dbReference type="Gene3D" id="3.90.1590.10">
    <property type="entry name" value="glutathione-dependent formaldehyde- activating enzyme (gfa)"/>
    <property type="match status" value="1"/>
</dbReference>